<name>A0A6L2JZ05_TANCI</name>
<accession>A0A6L2JZ05</accession>
<sequence length="385" mass="44200">MVSRFEAQELEINSLKPIIKLLEDKDRGVADQSRDDAPIKGRRLDKGEEAVERVSDDTEEMETVLTSMDATSILTSGGVQVVPTAVEVSLLLKGKEKMVDSDTPKKKKLQEEIDVQVARELEEQMAREDQRMSKQIARDAKVVRIHAEEELQMIINSLDRSNETVSKYLQEYEQIPEDLFIGERIELISDLVSKLGVEEETERFKRKGLRLEQVSAKKLKTSKEVPEEVKAIEEVPEEKVKEMMQRTEKLLEDHKARRQLSQLPILCGYVDKEDLNQLWRLVKESLSIRPAASDKEMELWLYDTCGVHHVTSKDKEIFILVEKDYPLRKGLGMIVRNKMHKGFSLPVMEFPLSDEVPTASEESSHCQKKRNATAVKIRTTTKVKQ</sequence>
<proteinExistence type="predicted"/>
<dbReference type="AlphaFoldDB" id="A0A6L2JZ05"/>
<reference evidence="2" key="1">
    <citation type="journal article" date="2019" name="Sci. Rep.">
        <title>Draft genome of Tanacetum cinerariifolium, the natural source of mosquito coil.</title>
        <authorList>
            <person name="Yamashiro T."/>
            <person name="Shiraishi A."/>
            <person name="Satake H."/>
            <person name="Nakayama K."/>
        </authorList>
    </citation>
    <scope>NUCLEOTIDE SEQUENCE</scope>
</reference>
<feature type="region of interest" description="Disordered" evidence="1">
    <location>
        <begin position="26"/>
        <end position="55"/>
    </location>
</feature>
<evidence type="ECO:0000313" key="2">
    <source>
        <dbReference type="EMBL" id="GEU40894.1"/>
    </source>
</evidence>
<protein>
    <submittedName>
        <fullName evidence="2">Uncharacterized protein</fullName>
    </submittedName>
</protein>
<feature type="region of interest" description="Disordered" evidence="1">
    <location>
        <begin position="359"/>
        <end position="385"/>
    </location>
</feature>
<evidence type="ECO:0000256" key="1">
    <source>
        <dbReference type="SAM" id="MobiDB-lite"/>
    </source>
</evidence>
<organism evidence="2">
    <name type="scientific">Tanacetum cinerariifolium</name>
    <name type="common">Dalmatian daisy</name>
    <name type="synonym">Chrysanthemum cinerariifolium</name>
    <dbReference type="NCBI Taxonomy" id="118510"/>
    <lineage>
        <taxon>Eukaryota</taxon>
        <taxon>Viridiplantae</taxon>
        <taxon>Streptophyta</taxon>
        <taxon>Embryophyta</taxon>
        <taxon>Tracheophyta</taxon>
        <taxon>Spermatophyta</taxon>
        <taxon>Magnoliopsida</taxon>
        <taxon>eudicotyledons</taxon>
        <taxon>Gunneridae</taxon>
        <taxon>Pentapetalae</taxon>
        <taxon>asterids</taxon>
        <taxon>campanulids</taxon>
        <taxon>Asterales</taxon>
        <taxon>Asteraceae</taxon>
        <taxon>Asteroideae</taxon>
        <taxon>Anthemideae</taxon>
        <taxon>Anthemidinae</taxon>
        <taxon>Tanacetum</taxon>
    </lineage>
</organism>
<comment type="caution">
    <text evidence="2">The sequence shown here is derived from an EMBL/GenBank/DDBJ whole genome shotgun (WGS) entry which is preliminary data.</text>
</comment>
<gene>
    <name evidence="2" type="ORF">Tci_012872</name>
</gene>
<dbReference type="EMBL" id="BKCJ010001364">
    <property type="protein sequence ID" value="GEU40894.1"/>
    <property type="molecule type" value="Genomic_DNA"/>
</dbReference>